<reference evidence="3" key="1">
    <citation type="submission" date="2025-08" db="UniProtKB">
        <authorList>
            <consortium name="RefSeq"/>
        </authorList>
    </citation>
    <scope>IDENTIFICATION</scope>
</reference>
<dbReference type="AlphaFoldDB" id="A0AAJ7PA18"/>
<name>A0AAJ7PA18_9ACAR</name>
<dbReference type="RefSeq" id="XP_018495506.1">
    <property type="nucleotide sequence ID" value="XM_018639990.1"/>
</dbReference>
<dbReference type="Proteomes" id="UP000694867">
    <property type="component" value="Unplaced"/>
</dbReference>
<dbReference type="KEGG" id="goe:108864405"/>
<organism evidence="2 3">
    <name type="scientific">Galendromus occidentalis</name>
    <name type="common">western predatory mite</name>
    <dbReference type="NCBI Taxonomy" id="34638"/>
    <lineage>
        <taxon>Eukaryota</taxon>
        <taxon>Metazoa</taxon>
        <taxon>Ecdysozoa</taxon>
        <taxon>Arthropoda</taxon>
        <taxon>Chelicerata</taxon>
        <taxon>Arachnida</taxon>
        <taxon>Acari</taxon>
        <taxon>Parasitiformes</taxon>
        <taxon>Mesostigmata</taxon>
        <taxon>Gamasina</taxon>
        <taxon>Phytoseioidea</taxon>
        <taxon>Phytoseiidae</taxon>
        <taxon>Typhlodrominae</taxon>
        <taxon>Galendromus</taxon>
    </lineage>
</organism>
<feature type="signal peptide" evidence="1">
    <location>
        <begin position="1"/>
        <end position="21"/>
    </location>
</feature>
<evidence type="ECO:0000256" key="1">
    <source>
        <dbReference type="SAM" id="SignalP"/>
    </source>
</evidence>
<sequence length="223" mass="24831">MSLASVLPPLLLVLGLPRCDGDSRVSNANLFIDTLLLGRMPKLAPFEGIEPYEMDPVFVRVNIKNTFGHRFKANFSSTTVTGLSKVKRFNDCSRAAIRNGNITITCTVNFKEIEIFLDGFGDGDTTLKRSHRVQAKATFDETYALIEIAGPNRNEPGSLMRFDLSTIKLIIEPAESISLSSDRLAEFRMNLNNELSDRMKVLFDGKYKKVLENAISTVNLPPV</sequence>
<dbReference type="GeneID" id="108864405"/>
<proteinExistence type="predicted"/>
<keyword evidence="1" id="KW-0732">Signal</keyword>
<protein>
    <submittedName>
        <fullName evidence="3">Uncharacterized protein LOC108864405</fullName>
    </submittedName>
</protein>
<gene>
    <name evidence="3" type="primary">LOC108864405</name>
</gene>
<evidence type="ECO:0000313" key="2">
    <source>
        <dbReference type="Proteomes" id="UP000694867"/>
    </source>
</evidence>
<evidence type="ECO:0000313" key="3">
    <source>
        <dbReference type="RefSeq" id="XP_018495506.1"/>
    </source>
</evidence>
<feature type="chain" id="PRO_5042573541" evidence="1">
    <location>
        <begin position="22"/>
        <end position="223"/>
    </location>
</feature>
<accession>A0AAJ7PA18</accession>
<keyword evidence="2" id="KW-1185">Reference proteome</keyword>